<comment type="caution">
    <text evidence="2">The sequence shown here is derived from an EMBL/GenBank/DDBJ whole genome shotgun (WGS) entry which is preliminary data.</text>
</comment>
<feature type="transmembrane region" description="Helical" evidence="1">
    <location>
        <begin position="256"/>
        <end position="274"/>
    </location>
</feature>
<dbReference type="Pfam" id="PF12326">
    <property type="entry name" value="EOS1"/>
    <property type="match status" value="2"/>
</dbReference>
<evidence type="ECO:0008006" key="4">
    <source>
        <dbReference type="Google" id="ProtNLM"/>
    </source>
</evidence>
<feature type="transmembrane region" description="Helical" evidence="1">
    <location>
        <begin position="295"/>
        <end position="322"/>
    </location>
</feature>
<keyword evidence="1" id="KW-0472">Membrane</keyword>
<feature type="transmembrane region" description="Helical" evidence="1">
    <location>
        <begin position="228"/>
        <end position="250"/>
    </location>
</feature>
<dbReference type="EMBL" id="JAEUBF010001336">
    <property type="protein sequence ID" value="KAH3669183.1"/>
    <property type="molecule type" value="Genomic_DNA"/>
</dbReference>
<protein>
    <recommendedName>
        <fullName evidence="4">N-glycosylation protein EOS1</fullName>
    </recommendedName>
</protein>
<dbReference type="AlphaFoldDB" id="A0A9P8T7H3"/>
<dbReference type="GO" id="GO:0006487">
    <property type="term" value="P:protein N-linked glycosylation"/>
    <property type="evidence" value="ECO:0007669"/>
    <property type="project" value="TreeGrafter"/>
</dbReference>
<evidence type="ECO:0000256" key="1">
    <source>
        <dbReference type="SAM" id="Phobius"/>
    </source>
</evidence>
<reference evidence="2" key="1">
    <citation type="journal article" date="2021" name="Open Biol.">
        <title>Shared evolutionary footprints suggest mitochondrial oxidative damage underlies multiple complex I losses in fungi.</title>
        <authorList>
            <person name="Schikora-Tamarit M.A."/>
            <person name="Marcet-Houben M."/>
            <person name="Nosek J."/>
            <person name="Gabaldon T."/>
        </authorList>
    </citation>
    <scope>NUCLEOTIDE SEQUENCE</scope>
    <source>
        <strain evidence="2">CBS6341</strain>
    </source>
</reference>
<dbReference type="GO" id="GO:0005789">
    <property type="term" value="C:endoplasmic reticulum membrane"/>
    <property type="evidence" value="ECO:0007669"/>
    <property type="project" value="InterPro"/>
</dbReference>
<dbReference type="PRINTS" id="PR02070">
    <property type="entry name" value="NGLYCOSEOS1"/>
</dbReference>
<dbReference type="PANTHER" id="PTHR28147">
    <property type="entry name" value="N-GLYCOSYLATION PROTEIN EOS1"/>
    <property type="match status" value="1"/>
</dbReference>
<dbReference type="GO" id="GO:0034599">
    <property type="term" value="P:cellular response to oxidative stress"/>
    <property type="evidence" value="ECO:0007669"/>
    <property type="project" value="InterPro"/>
</dbReference>
<dbReference type="Proteomes" id="UP000769528">
    <property type="component" value="Unassembled WGS sequence"/>
</dbReference>
<proteinExistence type="predicted"/>
<gene>
    <name evidence="2" type="ORF">WICMUC_005022</name>
</gene>
<evidence type="ECO:0000313" key="3">
    <source>
        <dbReference type="Proteomes" id="UP000769528"/>
    </source>
</evidence>
<name>A0A9P8T7H3_9ASCO</name>
<dbReference type="InterPro" id="IPR021100">
    <property type="entry name" value="N-glycosylation_EOS1"/>
</dbReference>
<keyword evidence="3" id="KW-1185">Reference proteome</keyword>
<dbReference type="PANTHER" id="PTHR28147:SF1">
    <property type="entry name" value="N-GLYCOSYLATION PROTEIN EOS1"/>
    <property type="match status" value="1"/>
</dbReference>
<keyword evidence="1" id="KW-0812">Transmembrane</keyword>
<organism evidence="2 3">
    <name type="scientific">Wickerhamomyces mucosus</name>
    <dbReference type="NCBI Taxonomy" id="1378264"/>
    <lineage>
        <taxon>Eukaryota</taxon>
        <taxon>Fungi</taxon>
        <taxon>Dikarya</taxon>
        <taxon>Ascomycota</taxon>
        <taxon>Saccharomycotina</taxon>
        <taxon>Saccharomycetes</taxon>
        <taxon>Phaffomycetales</taxon>
        <taxon>Wickerhamomycetaceae</taxon>
        <taxon>Wickerhamomyces</taxon>
    </lineage>
</organism>
<dbReference type="OrthoDB" id="2139606at2759"/>
<accession>A0A9P8T7H3</accession>
<reference evidence="2" key="2">
    <citation type="submission" date="2021-01" db="EMBL/GenBank/DDBJ databases">
        <authorList>
            <person name="Schikora-Tamarit M.A."/>
        </authorList>
    </citation>
    <scope>NUCLEOTIDE SEQUENCE</scope>
    <source>
        <strain evidence="2">CBS6341</strain>
    </source>
</reference>
<evidence type="ECO:0000313" key="2">
    <source>
        <dbReference type="EMBL" id="KAH3669183.1"/>
    </source>
</evidence>
<keyword evidence="1" id="KW-1133">Transmembrane helix</keyword>
<sequence>MDWNNEDERILGIERDFSNNPSLALGALDYQNFLLRRSIINDEAIPSYDESVRTSSSNLNLNAMNGHHIRHDSANQSLPMVSTTSDSSAINIITSDTTTDISNNGSSTSESRKRNKQMTSLKILGLNFLNARQHLALAFCRDCVLLPPLYHSFNCFKKSYEKYHLKTLLQNPFSLPITNSKGIVELVQTRSSEHFIVGIWCLVSAYLSYQVIDGLMVRWIVTYQTTAAILRVLAMSLLIIFIEQATLSIFSPYSSYSLHTWILISCILTIAYILQNFVTSNLDLKSGKKPRTIDYYNITVFAVVPVGLASFVSMIAVLRALLILRLDLDRGFDNTPGFIF</sequence>